<dbReference type="EMBL" id="CAESGF010000008">
    <property type="protein sequence ID" value="CAB4363881.1"/>
    <property type="molecule type" value="Genomic_DNA"/>
</dbReference>
<reference evidence="5" key="1">
    <citation type="submission" date="2020-05" db="EMBL/GenBank/DDBJ databases">
        <authorList>
            <person name="Chiriac C."/>
            <person name="Salcher M."/>
            <person name="Ghai R."/>
            <person name="Kavagutti S V."/>
        </authorList>
    </citation>
    <scope>NUCLEOTIDE SEQUENCE</scope>
</reference>
<feature type="region of interest" description="Disordered" evidence="1">
    <location>
        <begin position="56"/>
        <end position="79"/>
    </location>
</feature>
<dbReference type="EMBL" id="CAEZYF010000001">
    <property type="protein sequence ID" value="CAB4700815.1"/>
    <property type="molecule type" value="Genomic_DNA"/>
</dbReference>
<gene>
    <name evidence="3" type="ORF">UFOPK2656_00047</name>
    <name evidence="4" type="ORF">UFOPK3099_02648</name>
    <name evidence="5" type="ORF">UFOPK3267_00652</name>
    <name evidence="6" type="ORF">UFOPK3651_01897</name>
    <name evidence="7" type="ORF">UFOPK3931_02412</name>
    <name evidence="2" type="ORF">UFOPK4189_01651</name>
</gene>
<accession>A0A6J7BW42</accession>
<evidence type="ECO:0000256" key="1">
    <source>
        <dbReference type="SAM" id="MobiDB-lite"/>
    </source>
</evidence>
<evidence type="ECO:0000313" key="7">
    <source>
        <dbReference type="EMBL" id="CAB5004498.1"/>
    </source>
</evidence>
<evidence type="ECO:0000313" key="5">
    <source>
        <dbReference type="EMBL" id="CAB4848189.1"/>
    </source>
</evidence>
<proteinExistence type="predicted"/>
<evidence type="ECO:0000313" key="2">
    <source>
        <dbReference type="EMBL" id="CAB4363881.1"/>
    </source>
</evidence>
<dbReference type="AlphaFoldDB" id="A0A6J7BW42"/>
<dbReference type="EMBL" id="CAFBMT010000010">
    <property type="protein sequence ID" value="CAB4937352.1"/>
    <property type="molecule type" value="Genomic_DNA"/>
</dbReference>
<protein>
    <submittedName>
        <fullName evidence="5">Unannotated protein</fullName>
    </submittedName>
</protein>
<evidence type="ECO:0000313" key="6">
    <source>
        <dbReference type="EMBL" id="CAB4937352.1"/>
    </source>
</evidence>
<sequence>MVRGMAHSTHTTQAPEQLALLSPAEIPVQFRLDQHTRQLGLARIASIKAQLAALRADANPAPAVPATRVRPSTPTRRAA</sequence>
<name>A0A6J7BW42_9ZZZZ</name>
<dbReference type="EMBL" id="CAFAAV010000283">
    <property type="protein sequence ID" value="CAB4835042.1"/>
    <property type="molecule type" value="Genomic_DNA"/>
</dbReference>
<dbReference type="EMBL" id="CAFBIY010000024">
    <property type="protein sequence ID" value="CAB4848189.1"/>
    <property type="molecule type" value="Genomic_DNA"/>
</dbReference>
<feature type="compositionally biased region" description="Low complexity" evidence="1">
    <location>
        <begin position="56"/>
        <end position="71"/>
    </location>
</feature>
<evidence type="ECO:0000313" key="4">
    <source>
        <dbReference type="EMBL" id="CAB4835042.1"/>
    </source>
</evidence>
<evidence type="ECO:0000313" key="3">
    <source>
        <dbReference type="EMBL" id="CAB4700815.1"/>
    </source>
</evidence>
<dbReference type="EMBL" id="CAFBOL010000082">
    <property type="protein sequence ID" value="CAB5004498.1"/>
    <property type="molecule type" value="Genomic_DNA"/>
</dbReference>
<organism evidence="5">
    <name type="scientific">freshwater metagenome</name>
    <dbReference type="NCBI Taxonomy" id="449393"/>
    <lineage>
        <taxon>unclassified sequences</taxon>
        <taxon>metagenomes</taxon>
        <taxon>ecological metagenomes</taxon>
    </lineage>
</organism>